<gene>
    <name evidence="2" type="ORF">HCR03_11960</name>
</gene>
<feature type="transmembrane region" description="Helical" evidence="1">
    <location>
        <begin position="59"/>
        <end position="76"/>
    </location>
</feature>
<evidence type="ECO:0000313" key="2">
    <source>
        <dbReference type="EMBL" id="QNK39462.1"/>
    </source>
</evidence>
<proteinExistence type="predicted"/>
<organism evidence="2 3">
    <name type="scientific">Caproicibacter fermentans</name>
    <dbReference type="NCBI Taxonomy" id="2576756"/>
    <lineage>
        <taxon>Bacteria</taxon>
        <taxon>Bacillati</taxon>
        <taxon>Bacillota</taxon>
        <taxon>Clostridia</taxon>
        <taxon>Eubacteriales</taxon>
        <taxon>Acutalibacteraceae</taxon>
        <taxon>Caproicibacter</taxon>
    </lineage>
</organism>
<feature type="transmembrane region" description="Helical" evidence="1">
    <location>
        <begin position="27"/>
        <end position="47"/>
    </location>
</feature>
<feature type="transmembrane region" description="Helical" evidence="1">
    <location>
        <begin position="82"/>
        <end position="100"/>
    </location>
</feature>
<name>A0A7G8T771_9FIRM</name>
<keyword evidence="1" id="KW-1133">Transmembrane helix</keyword>
<protein>
    <submittedName>
        <fullName evidence="2">Uncharacterized protein</fullName>
    </submittedName>
</protein>
<evidence type="ECO:0000313" key="3">
    <source>
        <dbReference type="Proteomes" id="UP000515909"/>
    </source>
</evidence>
<evidence type="ECO:0000256" key="1">
    <source>
        <dbReference type="SAM" id="Phobius"/>
    </source>
</evidence>
<dbReference type="RefSeq" id="WP_187034379.1">
    <property type="nucleotide sequence ID" value="NZ_CP060286.1"/>
</dbReference>
<keyword evidence="1" id="KW-0472">Membrane</keyword>
<dbReference type="EMBL" id="CP060286">
    <property type="protein sequence ID" value="QNK39462.1"/>
    <property type="molecule type" value="Genomic_DNA"/>
</dbReference>
<dbReference type="KEGG" id="cfem:HCR03_11960"/>
<dbReference type="Proteomes" id="UP000515909">
    <property type="component" value="Chromosome"/>
</dbReference>
<keyword evidence="1" id="KW-0812">Transmembrane</keyword>
<accession>A0A7G8T771</accession>
<dbReference type="AlphaFoldDB" id="A0A7G8T771"/>
<reference evidence="2 3" key="1">
    <citation type="submission" date="2020-08" db="EMBL/GenBank/DDBJ databases">
        <title>The isolate Caproiciproducens sp. 7D4C2 produces n-caproate at mildly acidic conditions from hexoses: genome and rBOX comparison with related strains and chain-elongating bacteria.</title>
        <authorList>
            <person name="Esquivel-Elizondo S."/>
            <person name="Bagci C."/>
            <person name="Temovska M."/>
            <person name="Jeon B.S."/>
            <person name="Bessarab I."/>
            <person name="Williams R.B.H."/>
            <person name="Huson D.H."/>
            <person name="Angenent L.T."/>
        </authorList>
    </citation>
    <scope>NUCLEOTIDE SEQUENCE [LARGE SCALE GENOMIC DNA]</scope>
    <source>
        <strain evidence="2 3">7D4C2</strain>
    </source>
</reference>
<sequence>MNILLFSPHWEDVRQAVFWANSNHGSIGWKIVLLFLPAGITIWSIVSLRSSSPHPKTDVFYEIWCFLMLVGCALFVRMPEFLYLVILGAAAGLYPIVKHYRNRRGN</sequence>